<sequence>MTSRTMVLLKRARVSVLSSLLALILYYSLWNFYLYPASASHMRWLLWGIEVVPLMAFSPAILKRQPRAHAWLCFVLLLYFVTAVLSMMTPGRMLSGVIEVGLCITLFSSAMLFIRWQARARQT</sequence>
<dbReference type="OrthoDB" id="5738125at2"/>
<protein>
    <submittedName>
        <fullName evidence="2">DUF2069 domain-containing protein</fullName>
    </submittedName>
</protein>
<accession>A0A2S5KH99</accession>
<feature type="transmembrane region" description="Helical" evidence="1">
    <location>
        <begin position="12"/>
        <end position="32"/>
    </location>
</feature>
<proteinExistence type="predicted"/>
<feature type="transmembrane region" description="Helical" evidence="1">
    <location>
        <begin position="94"/>
        <end position="114"/>
    </location>
</feature>
<comment type="caution">
    <text evidence="2">The sequence shown here is derived from an EMBL/GenBank/DDBJ whole genome shotgun (WGS) entry which is preliminary data.</text>
</comment>
<keyword evidence="1" id="KW-0812">Transmembrane</keyword>
<dbReference type="Pfam" id="PF09842">
    <property type="entry name" value="DUF2069"/>
    <property type="match status" value="1"/>
</dbReference>
<feature type="transmembrane region" description="Helical" evidence="1">
    <location>
        <begin position="69"/>
        <end position="88"/>
    </location>
</feature>
<organism evidence="2 3">
    <name type="scientific">Proteobacteria bacterium 228</name>
    <dbReference type="NCBI Taxonomy" id="2083153"/>
    <lineage>
        <taxon>Bacteria</taxon>
        <taxon>Pseudomonadati</taxon>
        <taxon>Pseudomonadota</taxon>
    </lineage>
</organism>
<evidence type="ECO:0000313" key="3">
    <source>
        <dbReference type="Proteomes" id="UP000238196"/>
    </source>
</evidence>
<dbReference type="EMBL" id="PRLP01000167">
    <property type="protein sequence ID" value="PPC74158.1"/>
    <property type="molecule type" value="Genomic_DNA"/>
</dbReference>
<gene>
    <name evidence="2" type="ORF">C4K68_27525</name>
</gene>
<dbReference type="AlphaFoldDB" id="A0A2S5KH99"/>
<evidence type="ECO:0000313" key="2">
    <source>
        <dbReference type="EMBL" id="PPC74158.1"/>
    </source>
</evidence>
<name>A0A2S5KH99_9PROT</name>
<keyword evidence="1" id="KW-1133">Transmembrane helix</keyword>
<dbReference type="Proteomes" id="UP000238196">
    <property type="component" value="Unassembled WGS sequence"/>
</dbReference>
<dbReference type="InterPro" id="IPR018643">
    <property type="entry name" value="DUF2069_membrane"/>
</dbReference>
<evidence type="ECO:0000256" key="1">
    <source>
        <dbReference type="SAM" id="Phobius"/>
    </source>
</evidence>
<feature type="transmembrane region" description="Helical" evidence="1">
    <location>
        <begin position="44"/>
        <end position="62"/>
    </location>
</feature>
<reference evidence="2 3" key="1">
    <citation type="submission" date="2018-02" db="EMBL/GenBank/DDBJ databases">
        <title>novel marine gammaproteobacteria from coastal saline agro ecosystem.</title>
        <authorList>
            <person name="Krishnan R."/>
            <person name="Ramesh Kumar N."/>
        </authorList>
    </citation>
    <scope>NUCLEOTIDE SEQUENCE [LARGE SCALE GENOMIC DNA]</scope>
    <source>
        <strain evidence="2 3">228</strain>
    </source>
</reference>
<keyword evidence="1" id="KW-0472">Membrane</keyword>